<evidence type="ECO:0000313" key="5">
    <source>
        <dbReference type="Proteomes" id="UP000291259"/>
    </source>
</evidence>
<evidence type="ECO:0000259" key="3">
    <source>
        <dbReference type="Pfam" id="PF00156"/>
    </source>
</evidence>
<accession>A0A4P6FH96</accession>
<dbReference type="RefSeq" id="WP_129192087.1">
    <property type="nucleotide sequence ID" value="NZ_CP035491.1"/>
</dbReference>
<keyword evidence="2" id="KW-0732">Signal</keyword>
<proteinExistence type="inferred from homology"/>
<dbReference type="SUPFAM" id="SSF53271">
    <property type="entry name" value="PRTase-like"/>
    <property type="match status" value="1"/>
</dbReference>
<keyword evidence="5" id="KW-1185">Reference proteome</keyword>
<dbReference type="PANTHER" id="PTHR47505">
    <property type="entry name" value="DNA UTILIZATION PROTEIN YHGH"/>
    <property type="match status" value="1"/>
</dbReference>
<dbReference type="InterPro" id="IPR000836">
    <property type="entry name" value="PRTase_dom"/>
</dbReference>
<dbReference type="Pfam" id="PF00156">
    <property type="entry name" value="Pribosyltran"/>
    <property type="match status" value="1"/>
</dbReference>
<evidence type="ECO:0000313" key="4">
    <source>
        <dbReference type="EMBL" id="QAY74543.1"/>
    </source>
</evidence>
<feature type="signal peptide" evidence="2">
    <location>
        <begin position="1"/>
        <end position="24"/>
    </location>
</feature>
<gene>
    <name evidence="4" type="ORF">ET445_15605</name>
</gene>
<evidence type="ECO:0000256" key="1">
    <source>
        <dbReference type="ARBA" id="ARBA00008007"/>
    </source>
</evidence>
<organism evidence="4 5">
    <name type="scientific">Agromyces protaetiae</name>
    <dbReference type="NCBI Taxonomy" id="2509455"/>
    <lineage>
        <taxon>Bacteria</taxon>
        <taxon>Bacillati</taxon>
        <taxon>Actinomycetota</taxon>
        <taxon>Actinomycetes</taxon>
        <taxon>Micrococcales</taxon>
        <taxon>Microbacteriaceae</taxon>
        <taxon>Agromyces</taxon>
    </lineage>
</organism>
<dbReference type="InterPro" id="IPR029057">
    <property type="entry name" value="PRTase-like"/>
</dbReference>
<feature type="domain" description="Phosphoribosyltransferase" evidence="3">
    <location>
        <begin position="176"/>
        <end position="224"/>
    </location>
</feature>
<name>A0A4P6FH96_9MICO</name>
<dbReference type="EMBL" id="CP035491">
    <property type="protein sequence ID" value="QAY74543.1"/>
    <property type="molecule type" value="Genomic_DNA"/>
</dbReference>
<comment type="similarity">
    <text evidence="1">Belongs to the ComF/GntX family.</text>
</comment>
<feature type="chain" id="PRO_5039649622" evidence="2">
    <location>
        <begin position="25"/>
        <end position="232"/>
    </location>
</feature>
<evidence type="ECO:0000256" key="2">
    <source>
        <dbReference type="SAM" id="SignalP"/>
    </source>
</evidence>
<reference evidence="4 5" key="1">
    <citation type="submission" date="2019-01" db="EMBL/GenBank/DDBJ databases">
        <title>Genome sequencing of strain FW100M-8.</title>
        <authorList>
            <person name="Heo J."/>
            <person name="Kim S.-J."/>
            <person name="Kim J.-S."/>
            <person name="Hong S.-B."/>
            <person name="Kwon S.-W."/>
        </authorList>
    </citation>
    <scope>NUCLEOTIDE SEQUENCE [LARGE SCALE GENOMIC DNA]</scope>
    <source>
        <strain evidence="4 5">FW100M-8</strain>
    </source>
</reference>
<dbReference type="Gene3D" id="3.40.50.2020">
    <property type="match status" value="1"/>
</dbReference>
<sequence>MPLPHALRSALLDALALAIPVACAGCAAPDRSVCAECLAALAVGVEVGRPVRVVERSGLGVHAALVYAGPVAKVLGAAKDGGRTDAIAPLGRALGAAIVAALAVVPDAPGSLPIELCTVPSTRRAYRERGYAPVERMLASVGLRPSRVLRLTREHDDQARLGAGARRANAAGGLAARHPLDGRRFLVVDDVLTTGSTVAEAVRALAAAGAETVGVSVVAETPLRRESTVNGS</sequence>
<dbReference type="InterPro" id="IPR051910">
    <property type="entry name" value="ComF/GntX_DNA_util-trans"/>
</dbReference>
<dbReference type="Proteomes" id="UP000291259">
    <property type="component" value="Chromosome"/>
</dbReference>
<dbReference type="PANTHER" id="PTHR47505:SF1">
    <property type="entry name" value="DNA UTILIZATION PROTEIN YHGH"/>
    <property type="match status" value="1"/>
</dbReference>
<dbReference type="KEGG" id="agf:ET445_15605"/>
<dbReference type="AlphaFoldDB" id="A0A4P6FH96"/>
<dbReference type="OrthoDB" id="5242900at2"/>
<protein>
    <submittedName>
        <fullName evidence="4">ComF family protein</fullName>
    </submittedName>
</protein>